<gene>
    <name evidence="2" type="primary">dgt</name>
    <name evidence="2" type="ORF">GAJ12_19200</name>
</gene>
<dbReference type="PROSITE" id="PS51831">
    <property type="entry name" value="HD"/>
    <property type="match status" value="1"/>
</dbReference>
<dbReference type="GO" id="GO:0006203">
    <property type="term" value="P:dGTP catabolic process"/>
    <property type="evidence" value="ECO:0007669"/>
    <property type="project" value="TreeGrafter"/>
</dbReference>
<dbReference type="SMART" id="SM00471">
    <property type="entry name" value="HDc"/>
    <property type="match status" value="1"/>
</dbReference>
<dbReference type="InterPro" id="IPR006261">
    <property type="entry name" value="dGTPase"/>
</dbReference>
<proteinExistence type="predicted"/>
<dbReference type="Proteomes" id="UP000537181">
    <property type="component" value="Unassembled WGS sequence"/>
</dbReference>
<reference evidence="2 3" key="1">
    <citation type="submission" date="2019-12" db="EMBL/GenBank/DDBJ databases">
        <authorList>
            <consortium name="NARMS: The National Antimicrobial Resistance Monitoring System"/>
        </authorList>
    </citation>
    <scope>NUCLEOTIDE SEQUENCE [LARGE SCALE GENOMIC DNA]</scope>
    <source>
        <strain evidence="2 3">CVM N19EC0596</strain>
    </source>
</reference>
<organism evidence="2 3">
    <name type="scientific">Escherichia coli</name>
    <dbReference type="NCBI Taxonomy" id="562"/>
    <lineage>
        <taxon>Bacteria</taxon>
        <taxon>Pseudomonadati</taxon>
        <taxon>Pseudomonadota</taxon>
        <taxon>Gammaproteobacteria</taxon>
        <taxon>Enterobacterales</taxon>
        <taxon>Enterobacteriaceae</taxon>
        <taxon>Escherichia</taxon>
    </lineage>
</organism>
<dbReference type="InterPro" id="IPR003607">
    <property type="entry name" value="HD/PDEase_dom"/>
</dbReference>
<dbReference type="PANTHER" id="PTHR11373">
    <property type="entry name" value="DEOXYNUCLEOSIDE TRIPHOSPHATE TRIPHOSPHOHYDROLASE"/>
    <property type="match status" value="1"/>
</dbReference>
<dbReference type="AlphaFoldDB" id="A0A0L6Y1H8"/>
<dbReference type="RefSeq" id="WP_023154557.1">
    <property type="nucleotide sequence ID" value="NZ_BFLZ01000063.1"/>
</dbReference>
<comment type="caution">
    <text evidence="2">The sequence shown here is derived from an EMBL/GenBank/DDBJ whole genome shotgun (WGS) entry which is preliminary data.</text>
</comment>
<dbReference type="GO" id="GO:0008832">
    <property type="term" value="F:dGTPase activity"/>
    <property type="evidence" value="ECO:0007669"/>
    <property type="project" value="TreeGrafter"/>
</dbReference>
<name>A0A0L6Y1H8_ECOLX</name>
<dbReference type="SUPFAM" id="SSF109604">
    <property type="entry name" value="HD-domain/PDEase-like"/>
    <property type="match status" value="1"/>
</dbReference>
<dbReference type="CDD" id="cd00077">
    <property type="entry name" value="HDc"/>
    <property type="match status" value="1"/>
</dbReference>
<dbReference type="InterPro" id="IPR006674">
    <property type="entry name" value="HD_domain"/>
</dbReference>
<dbReference type="PANTHER" id="PTHR11373:SF40">
    <property type="entry name" value="DEOXYGUANOSINETRIPHOSPHATE TRIPHOSPHOHYDROLASE-LIKE PROTEIN 2"/>
    <property type="match status" value="1"/>
</dbReference>
<dbReference type="Pfam" id="PF01966">
    <property type="entry name" value="HD"/>
    <property type="match status" value="1"/>
</dbReference>
<sequence length="408" mass="47497">MIDNEVKIFAKEKEKMLCNKLSFYREHAQSSEDTRKRNEFERDYARILYSSSFRRLQGKMQLFEVDPQKFNRNRLTHSLEVAQIARSIASELELEHPVVAELAALAHDIGNPPFGHSGEKKLNDIANDFGGYEGNAQALRILRSLEIKHPNCPGLNLTHRAILSVVKYPYKKENGRKKYLYNDDYKYYTELVNRYELDLQTGEKTIDAQIMDLSDEIAYAAHDLEDALSRSMVSIEDIFYEFGISKYKDSIDLLNTIIEKSKYTASRASRLNSSEEFAIIFRKELTSNIVNALVNDITVIQSENGFKQLGFSTTKNLSAGLKDIVFKVIMRKRDIKSYEHKGNIIIEDLFNFYNYRDNIEFISPQLYRTLPNKIEPIYQELKKRAIVDYISGMMDTFAIREWETHHKK</sequence>
<evidence type="ECO:0000313" key="2">
    <source>
        <dbReference type="EMBL" id="EFH6167156.1"/>
    </source>
</evidence>
<protein>
    <submittedName>
        <fullName evidence="2">DNTP triphosphohydrolase</fullName>
    </submittedName>
</protein>
<accession>A0A0L6Y1H8</accession>
<keyword evidence="1" id="KW-0378">Hydrolase</keyword>
<dbReference type="Gene3D" id="1.10.3210.10">
    <property type="entry name" value="Hypothetical protein af1432"/>
    <property type="match status" value="1"/>
</dbReference>
<dbReference type="InterPro" id="IPR050135">
    <property type="entry name" value="dGTPase-like"/>
</dbReference>
<dbReference type="InterPro" id="IPR026875">
    <property type="entry name" value="PHydrolase_assoc_dom"/>
</dbReference>
<evidence type="ECO:0000313" key="3">
    <source>
        <dbReference type="Proteomes" id="UP000537181"/>
    </source>
</evidence>
<dbReference type="Pfam" id="PF13286">
    <property type="entry name" value="HD_assoc"/>
    <property type="match status" value="1"/>
</dbReference>
<dbReference type="EMBL" id="AASWKX010000027">
    <property type="protein sequence ID" value="EFH6167156.1"/>
    <property type="molecule type" value="Genomic_DNA"/>
</dbReference>
<evidence type="ECO:0000256" key="1">
    <source>
        <dbReference type="ARBA" id="ARBA00022801"/>
    </source>
</evidence>
<dbReference type="NCBIfam" id="TIGR01353">
    <property type="entry name" value="dGTP_triPase"/>
    <property type="match status" value="1"/>
</dbReference>